<feature type="compositionally biased region" description="Basic and acidic residues" evidence="3">
    <location>
        <begin position="1"/>
        <end position="15"/>
    </location>
</feature>
<dbReference type="PANTHER" id="PTHR10858">
    <property type="entry name" value="DEOXYRIBONUCLEASE II"/>
    <property type="match status" value="1"/>
</dbReference>
<reference evidence="5" key="1">
    <citation type="submission" date="2022-03" db="EMBL/GenBank/DDBJ databases">
        <title>Draft genome sequence of Aduncisulcus paluster, a free-living microaerophilic Fornicata.</title>
        <authorList>
            <person name="Yuyama I."/>
            <person name="Kume K."/>
            <person name="Tamura T."/>
            <person name="Inagaki Y."/>
            <person name="Hashimoto T."/>
        </authorList>
    </citation>
    <scope>NUCLEOTIDE SEQUENCE</scope>
    <source>
        <strain evidence="5">NY0171</strain>
    </source>
</reference>
<dbReference type="CDD" id="cd09120">
    <property type="entry name" value="PLDc_DNaseII_1"/>
    <property type="match status" value="1"/>
</dbReference>
<keyword evidence="4" id="KW-0812">Transmembrane</keyword>
<sequence length="1470" mass="160528">MFVYLIDEHESDSRRSSVTRRSTSSSRKRPLPLKEIVDTSDSKGYPQKSPLASFHSGSIRRDSTSSTRSHSHHRSSHHSRMPHSPISVSSSGITGNGSPRHHHKHKHRHSSVSVPPVSTGDMASSEVVEMLQQKQHTQFILIIVSLSVNFILLIGLGLGFLYKFTTLDGLLSTSSMGSLATPATMLSATVVSHVQVGGILEVDSGAIFPIDSMSSFDSLTSSSLVSSTNTDRIDTMDNTPNLTTNDFNKNKLYNLDQPIYNNNNSSQNKQHQYSSNIQDNISSDNGDNDSFSSNNTVSITPKVQSSYFYISRTDASTGVILGVDSPSMTFTASAITAHNPLSAPDIFAESLTISRAGDTYPIFEVTDEGVLQNGIAIPTESTWNGLSVTFGVETHKVTLSQNTLYDLTVDKPISLLSTQEDDDDNWGRIYYDGTNFQFDPLVEVSFMYEPSDIFEWGTAGGRVTLTNDDTSLSISKDLIVSVMHIGSVDISQGSRDSADVLVLNGADMGGVDVQGVLTVVSESITDAESSLYMSDVDTLTVSSSLSAYDMEVRNNVSILGTSLSLNGQYLTVDSVDPKFLFDTDIKTAGNLIVTGSTVTLGSNLSIENYSGNSYCSINKNLYIKDVLLYYDTTDELLYIDKPIHVTGDITIDSDSLVINSVPLTVTEESSMLLTVGSNADVDISGNLIVSSETISLGSEPINLYEDTSGVSTALSIDAPGGVFLSDGPLITSSSIVFGGSDSDGSGGLSLYKTSYQSLDVAKISTTTLVGGDIFAVGDWLRIGNYDEGTLILYKTSYQSLDVAKISTTTLVGGDIFAVGDWLRIGNYDEGTLMLERDEYDDTTSFTFATTAPTFTFIDSDFTVDSGDMYLRRSLPSMTWDTTLTTGTISLYDSDDVSATTDSFFTLSATTVIQGDVESTNNALIDGGVIEMKGGLGSTEGGVTLSVDAISDESSDSVLNITGSEYLRFLDKSDSEIYAEISPTSLSFKSETAEIIAMSVTNGDQFMFSSTVRFDVPTSLKMYTGECDSMSDVCRYSGDIFTVYDESAMKIHLCMCAIYEGDGSVASRTKQALRSPIFYSTSVSFFVNLALSTKRITMQPSSIWLISIYLLIIVPFISCEFGCRNESGNAVDWFITMKAPMLEDHSEEYVQNGFGYTYLDVNSKQFEFSPYSLQDSNVGALTLTLSQFYGLSDYDETVVIMYNDEHDDGTSDSYKAHAKGVIAFDVSSGTGFWLVHSVPSFPHSPFTEDTYQYPDDEAIYGQSFLCMDVDADILNDTVSQYLYDIYPSYYVKNLPTVGEQTLSEFYSIVSKVSHTTKSTAELLPFSSRGGYNFLIFAKNRQWDGQLYDDFVSQYFLSNLMTETWMRPEYPPLCSNNSTVTYTIANVMDVDFGDDLTWHYTKDHSKWAMKDERNDTFESRGLYTASGAEFVCVGDINRQESQANRGGGTVCMVDSELYSAFSSVPIDAECGN</sequence>
<feature type="compositionally biased region" description="Basic residues" evidence="3">
    <location>
        <begin position="99"/>
        <end position="110"/>
    </location>
</feature>
<evidence type="ECO:0000256" key="2">
    <source>
        <dbReference type="ARBA" id="ARBA00022801"/>
    </source>
</evidence>
<proteinExistence type="inferred from homology"/>
<comment type="similarity">
    <text evidence="1">Belongs to the DNase II family.</text>
</comment>
<keyword evidence="6" id="KW-1185">Reference proteome</keyword>
<comment type="caution">
    <text evidence="5">The sequence shown here is derived from an EMBL/GenBank/DDBJ whole genome shotgun (WGS) entry which is preliminary data.</text>
</comment>
<name>A0ABQ5KVC7_9EUKA</name>
<dbReference type="InterPro" id="IPR004947">
    <property type="entry name" value="DNase_II"/>
</dbReference>
<accession>A0ABQ5KVC7</accession>
<dbReference type="Pfam" id="PF03265">
    <property type="entry name" value="DNase_II"/>
    <property type="match status" value="1"/>
</dbReference>
<evidence type="ECO:0000256" key="4">
    <source>
        <dbReference type="SAM" id="Phobius"/>
    </source>
</evidence>
<dbReference type="PANTHER" id="PTHR10858:SF23">
    <property type="entry name" value="DEOXYRIBONUCLEASE II"/>
    <property type="match status" value="1"/>
</dbReference>
<feature type="region of interest" description="Disordered" evidence="3">
    <location>
        <begin position="258"/>
        <end position="296"/>
    </location>
</feature>
<keyword evidence="4" id="KW-1133">Transmembrane helix</keyword>
<feature type="compositionally biased region" description="Low complexity" evidence="3">
    <location>
        <begin position="261"/>
        <end position="295"/>
    </location>
</feature>
<gene>
    <name evidence="5" type="ORF">ADUPG1_009361</name>
</gene>
<keyword evidence="2" id="KW-0378">Hydrolase</keyword>
<evidence type="ECO:0000256" key="3">
    <source>
        <dbReference type="SAM" id="MobiDB-lite"/>
    </source>
</evidence>
<feature type="transmembrane region" description="Helical" evidence="4">
    <location>
        <begin position="139"/>
        <end position="162"/>
    </location>
</feature>
<evidence type="ECO:0000256" key="1">
    <source>
        <dbReference type="ARBA" id="ARBA00007527"/>
    </source>
</evidence>
<feature type="compositionally biased region" description="Basic residues" evidence="3">
    <location>
        <begin position="69"/>
        <end position="81"/>
    </location>
</feature>
<protein>
    <submittedName>
        <fullName evidence="5">Deoxyribonuclease II like protein</fullName>
    </submittedName>
</protein>
<feature type="compositionally biased region" description="Polar residues" evidence="3">
    <location>
        <begin position="88"/>
        <end position="97"/>
    </location>
</feature>
<dbReference type="Proteomes" id="UP001057375">
    <property type="component" value="Unassembled WGS sequence"/>
</dbReference>
<evidence type="ECO:0000313" key="6">
    <source>
        <dbReference type="Proteomes" id="UP001057375"/>
    </source>
</evidence>
<organism evidence="5 6">
    <name type="scientific">Aduncisulcus paluster</name>
    <dbReference type="NCBI Taxonomy" id="2918883"/>
    <lineage>
        <taxon>Eukaryota</taxon>
        <taxon>Metamonada</taxon>
        <taxon>Carpediemonas-like organisms</taxon>
        <taxon>Aduncisulcus</taxon>
    </lineage>
</organism>
<feature type="region of interest" description="Disordered" evidence="3">
    <location>
        <begin position="1"/>
        <end position="119"/>
    </location>
</feature>
<dbReference type="EMBL" id="BQXS01011212">
    <property type="protein sequence ID" value="GKT36386.1"/>
    <property type="molecule type" value="Genomic_DNA"/>
</dbReference>
<keyword evidence="4" id="KW-0472">Membrane</keyword>
<evidence type="ECO:0000313" key="5">
    <source>
        <dbReference type="EMBL" id="GKT36386.1"/>
    </source>
</evidence>